<reference evidence="1" key="2">
    <citation type="submission" date="2018-07" db="EMBL/GenBank/DDBJ databases">
        <authorList>
            <consortium name="NCBI Pathogen Detection Project"/>
        </authorList>
    </citation>
    <scope>NUCLEOTIDE SEQUENCE</scope>
    <source>
        <strain evidence="1">M138</strain>
    </source>
</reference>
<protein>
    <submittedName>
        <fullName evidence="1">Uncharacterized protein</fullName>
    </submittedName>
</protein>
<dbReference type="AlphaFoldDB" id="A0A702FC32"/>
<accession>A0A702FC32</accession>
<evidence type="ECO:0000313" key="1">
    <source>
        <dbReference type="EMBL" id="HAC6678782.1"/>
    </source>
</evidence>
<dbReference type="EMBL" id="DAAMHJ010000033">
    <property type="protein sequence ID" value="HAC6678782.1"/>
    <property type="molecule type" value="Genomic_DNA"/>
</dbReference>
<gene>
    <name evidence="1" type="ORF">G0D12_24325</name>
</gene>
<organism evidence="1">
    <name type="scientific">Salmonella enterica subsp. enterica serovar Eastbourne</name>
    <dbReference type="NCBI Taxonomy" id="486993"/>
    <lineage>
        <taxon>Bacteria</taxon>
        <taxon>Pseudomonadati</taxon>
        <taxon>Pseudomonadota</taxon>
        <taxon>Gammaproteobacteria</taxon>
        <taxon>Enterobacterales</taxon>
        <taxon>Enterobacteriaceae</taxon>
        <taxon>Salmonella</taxon>
    </lineage>
</organism>
<proteinExistence type="predicted"/>
<reference evidence="1" key="1">
    <citation type="journal article" date="2018" name="Genome Biol.">
        <title>SKESA: strategic k-mer extension for scrupulous assemblies.</title>
        <authorList>
            <person name="Souvorov A."/>
            <person name="Agarwala R."/>
            <person name="Lipman D.J."/>
        </authorList>
    </citation>
    <scope>NUCLEOTIDE SEQUENCE</scope>
    <source>
        <strain evidence="1">M138</strain>
    </source>
</reference>
<sequence>MRGFFHIQSKGRKMKIVVRNILIGEGYVTGEACIERLTLPFCSFEVCVDRVDGKSIEQYESELLVKARERVTEIYKEIVCGGEPGEASSLPDYLSAKTKPSELGKETLEQINSADSNHDLKERVAALEKRLDEQGSPDMVKAIYEASKKAAEDFLNQQEKHPGEEVLVGITENCHVSGSIRSDKSE</sequence>
<comment type="caution">
    <text evidence="1">The sequence shown here is derived from an EMBL/GenBank/DDBJ whole genome shotgun (WGS) entry which is preliminary data.</text>
</comment>
<name>A0A702FC32_SALET</name>